<evidence type="ECO:0000256" key="4">
    <source>
        <dbReference type="ARBA" id="ARBA00022801"/>
    </source>
</evidence>
<dbReference type="Proteomes" id="UP000241912">
    <property type="component" value="Unassembled WGS sequence"/>
</dbReference>
<accession>A0A2P7NT45</accession>
<comment type="caution">
    <text evidence="8">The sequence shown here is derived from an EMBL/GenBank/DDBJ whole genome shotgun (WGS) entry which is preliminary data.</text>
</comment>
<dbReference type="PANTHER" id="PTHR43856">
    <property type="entry name" value="CARDIOLIPIN HYDROLASE"/>
    <property type="match status" value="1"/>
</dbReference>
<dbReference type="AlphaFoldDB" id="A0A2P7NT45"/>
<dbReference type="GO" id="GO:0016042">
    <property type="term" value="P:lipid catabolic process"/>
    <property type="evidence" value="ECO:0007669"/>
    <property type="project" value="UniProtKB-KW"/>
</dbReference>
<dbReference type="RefSeq" id="WP_106707575.1">
    <property type="nucleotide sequence ID" value="NZ_PXXU01000041.1"/>
</dbReference>
<comment type="similarity">
    <text evidence="2">Belongs to the phospholipase D family.</text>
</comment>
<dbReference type="EC" id="3.1.4.4" evidence="3"/>
<sequence>MKTFSDIYFGGPDQPVGYLRDVLEKHIAAVPAGGFIDWVTYYFRDLKLAEALIKARKRGVKVTVSLAGKPRTSDANDAVISMLSGPDGLGDGLRIVVFPGLPAPAGRTWSPQLHEKLYCFSHPKPIAIIGSFNPSGNNPEKRPDIIREIGDHDRGYNVLVGIADPELVTQLVKHARKLNATPPGLFYRFSADANQTIQGADTTIYFWPRIHPHPVIQFLNQISSDSHVCVVASHIRSESAVNLMIALANRGVALEIYAESTYRRVTANAEQQLISAGVQFRRIKTSEYLPMHCKFVLVKDNNQVWSIFGSFNWTNPSFWLNHEIAAISSNPMLYSAFSEYCDLLRNEESIAISQKNLSTI</sequence>
<keyword evidence="4" id="KW-0378">Hydrolase</keyword>
<feature type="domain" description="Phospholipase D-like" evidence="7">
    <location>
        <begin position="36"/>
        <end position="144"/>
    </location>
</feature>
<evidence type="ECO:0000313" key="8">
    <source>
        <dbReference type="EMBL" id="PSJ16644.1"/>
    </source>
</evidence>
<dbReference type="Gene3D" id="3.30.870.10">
    <property type="entry name" value="Endonuclease Chain A"/>
    <property type="match status" value="2"/>
</dbReference>
<evidence type="ECO:0000313" key="9">
    <source>
        <dbReference type="Proteomes" id="UP000241912"/>
    </source>
</evidence>
<dbReference type="OrthoDB" id="8542751at2"/>
<evidence type="ECO:0000256" key="6">
    <source>
        <dbReference type="ARBA" id="ARBA00023098"/>
    </source>
</evidence>
<protein>
    <recommendedName>
        <fullName evidence="3">phospholipase D</fullName>
        <ecNumber evidence="3">3.1.4.4</ecNumber>
    </recommendedName>
</protein>
<organism evidence="8 9">
    <name type="scientific">Nitrosomonas supralitoralis</name>
    <dbReference type="NCBI Taxonomy" id="2116706"/>
    <lineage>
        <taxon>Bacteria</taxon>
        <taxon>Pseudomonadati</taxon>
        <taxon>Pseudomonadota</taxon>
        <taxon>Betaproteobacteria</taxon>
        <taxon>Nitrosomonadales</taxon>
        <taxon>Nitrosomonadaceae</taxon>
        <taxon>Nitrosomonas</taxon>
    </lineage>
</organism>
<dbReference type="InterPro" id="IPR051406">
    <property type="entry name" value="PLD_domain"/>
</dbReference>
<evidence type="ECO:0000259" key="7">
    <source>
        <dbReference type="Pfam" id="PF13091"/>
    </source>
</evidence>
<reference evidence="8 9" key="1">
    <citation type="submission" date="2018-03" db="EMBL/GenBank/DDBJ databases">
        <title>Draft genome of Nitrosomonas supralitoralis APG5.</title>
        <authorList>
            <person name="Urakawa H."/>
            <person name="Lopez J.V."/>
        </authorList>
    </citation>
    <scope>NUCLEOTIDE SEQUENCE [LARGE SCALE GENOMIC DNA]</scope>
    <source>
        <strain evidence="8 9">APG5</strain>
    </source>
</reference>
<evidence type="ECO:0000256" key="5">
    <source>
        <dbReference type="ARBA" id="ARBA00022963"/>
    </source>
</evidence>
<dbReference type="GO" id="GO:0004630">
    <property type="term" value="F:phospholipase D activity"/>
    <property type="evidence" value="ECO:0007669"/>
    <property type="project" value="UniProtKB-EC"/>
</dbReference>
<evidence type="ECO:0000256" key="1">
    <source>
        <dbReference type="ARBA" id="ARBA00000798"/>
    </source>
</evidence>
<dbReference type="SUPFAM" id="SSF56024">
    <property type="entry name" value="Phospholipase D/nuclease"/>
    <property type="match status" value="2"/>
</dbReference>
<dbReference type="Pfam" id="PF13091">
    <property type="entry name" value="PLDc_2"/>
    <property type="match status" value="2"/>
</dbReference>
<keyword evidence="6" id="KW-0443">Lipid metabolism</keyword>
<dbReference type="EMBL" id="PXXU01000041">
    <property type="protein sequence ID" value="PSJ16644.1"/>
    <property type="molecule type" value="Genomic_DNA"/>
</dbReference>
<feature type="domain" description="Phospholipase D-like" evidence="7">
    <location>
        <begin position="217"/>
        <end position="340"/>
    </location>
</feature>
<keyword evidence="5" id="KW-0442">Lipid degradation</keyword>
<dbReference type="InterPro" id="IPR025202">
    <property type="entry name" value="PLD-like_dom"/>
</dbReference>
<dbReference type="GO" id="GO:0016891">
    <property type="term" value="F:RNA endonuclease activity producing 5'-phosphomonoesters, hydrolytic mechanism"/>
    <property type="evidence" value="ECO:0007669"/>
    <property type="project" value="TreeGrafter"/>
</dbReference>
<evidence type="ECO:0000256" key="2">
    <source>
        <dbReference type="ARBA" id="ARBA00008664"/>
    </source>
</evidence>
<gene>
    <name evidence="8" type="ORF">C7H79_12410</name>
</gene>
<keyword evidence="9" id="KW-1185">Reference proteome</keyword>
<name>A0A2P7NT45_9PROT</name>
<comment type="catalytic activity">
    <reaction evidence="1">
        <text>a 1,2-diacyl-sn-glycero-3-phosphocholine + H2O = a 1,2-diacyl-sn-glycero-3-phosphate + choline + H(+)</text>
        <dbReference type="Rhea" id="RHEA:14445"/>
        <dbReference type="ChEBI" id="CHEBI:15354"/>
        <dbReference type="ChEBI" id="CHEBI:15377"/>
        <dbReference type="ChEBI" id="CHEBI:15378"/>
        <dbReference type="ChEBI" id="CHEBI:57643"/>
        <dbReference type="ChEBI" id="CHEBI:58608"/>
        <dbReference type="EC" id="3.1.4.4"/>
    </reaction>
</comment>
<proteinExistence type="inferred from homology"/>
<dbReference type="PANTHER" id="PTHR43856:SF1">
    <property type="entry name" value="MITOCHONDRIAL CARDIOLIPIN HYDROLASE"/>
    <property type="match status" value="1"/>
</dbReference>
<evidence type="ECO:0000256" key="3">
    <source>
        <dbReference type="ARBA" id="ARBA00012027"/>
    </source>
</evidence>